<dbReference type="PROSITE" id="PS51005">
    <property type="entry name" value="NAC"/>
    <property type="match status" value="1"/>
</dbReference>
<keyword evidence="7" id="KW-1185">Reference proteome</keyword>
<evidence type="ECO:0000259" key="5">
    <source>
        <dbReference type="PROSITE" id="PS51005"/>
    </source>
</evidence>
<name>A0AAD8GUW8_9APIA</name>
<evidence type="ECO:0000313" key="6">
    <source>
        <dbReference type="EMBL" id="KAK1354565.1"/>
    </source>
</evidence>
<dbReference type="SUPFAM" id="SSF101941">
    <property type="entry name" value="NAC domain"/>
    <property type="match status" value="1"/>
</dbReference>
<dbReference type="Gene3D" id="2.170.150.80">
    <property type="entry name" value="NAC domain"/>
    <property type="match status" value="1"/>
</dbReference>
<keyword evidence="1" id="KW-0805">Transcription regulation</keyword>
<evidence type="ECO:0000313" key="7">
    <source>
        <dbReference type="Proteomes" id="UP001237642"/>
    </source>
</evidence>
<sequence>MATFPPGFRFYPTEEELVSFYLSHRLQGHGQADLNRVIPVVDIYEIEPSQLPNYSGELCKEDKEQWFFFVPMPEREARGGRTNRTTASGYWKATGSPSYVYSSNNKVIGVKKTMVYYRGKAPLGRKTRWKMNEYKAIEEQGASTSSCAAPRLRHEMSVCRVYVISGTFRAFDRRPLGTAIMEPVDEQQDGQENIVTRTSPSPEHMIIENAGASSSQTMIHHPAAPLFRDE</sequence>
<evidence type="ECO:0000256" key="3">
    <source>
        <dbReference type="ARBA" id="ARBA00023163"/>
    </source>
</evidence>
<evidence type="ECO:0000256" key="2">
    <source>
        <dbReference type="ARBA" id="ARBA00023125"/>
    </source>
</evidence>
<dbReference type="AlphaFoldDB" id="A0AAD8GUW8"/>
<evidence type="ECO:0000256" key="1">
    <source>
        <dbReference type="ARBA" id="ARBA00023015"/>
    </source>
</evidence>
<dbReference type="PANTHER" id="PTHR31744:SF220">
    <property type="entry name" value="LOW QUALITY PROTEIN: NAC DOMAIN-CONTAINING PROTEIN 90-LIKE"/>
    <property type="match status" value="1"/>
</dbReference>
<dbReference type="InterPro" id="IPR003441">
    <property type="entry name" value="NAC-dom"/>
</dbReference>
<feature type="domain" description="NAC" evidence="5">
    <location>
        <begin position="4"/>
        <end position="164"/>
    </location>
</feature>
<dbReference type="Pfam" id="PF02365">
    <property type="entry name" value="NAM"/>
    <property type="match status" value="1"/>
</dbReference>
<organism evidence="6 7">
    <name type="scientific">Heracleum sosnowskyi</name>
    <dbReference type="NCBI Taxonomy" id="360622"/>
    <lineage>
        <taxon>Eukaryota</taxon>
        <taxon>Viridiplantae</taxon>
        <taxon>Streptophyta</taxon>
        <taxon>Embryophyta</taxon>
        <taxon>Tracheophyta</taxon>
        <taxon>Spermatophyta</taxon>
        <taxon>Magnoliopsida</taxon>
        <taxon>eudicotyledons</taxon>
        <taxon>Gunneridae</taxon>
        <taxon>Pentapetalae</taxon>
        <taxon>asterids</taxon>
        <taxon>campanulids</taxon>
        <taxon>Apiales</taxon>
        <taxon>Apiaceae</taxon>
        <taxon>Apioideae</taxon>
        <taxon>apioid superclade</taxon>
        <taxon>Tordylieae</taxon>
        <taxon>Tordyliinae</taxon>
        <taxon>Heracleum</taxon>
    </lineage>
</organism>
<accession>A0AAD8GUW8</accession>
<dbReference type="EMBL" id="JAUIZM010000011">
    <property type="protein sequence ID" value="KAK1354565.1"/>
    <property type="molecule type" value="Genomic_DNA"/>
</dbReference>
<keyword evidence="4" id="KW-0539">Nucleus</keyword>
<dbReference type="PANTHER" id="PTHR31744">
    <property type="entry name" value="PROTEIN CUP-SHAPED COTYLEDON 2-RELATED"/>
    <property type="match status" value="1"/>
</dbReference>
<dbReference type="GO" id="GO:0003677">
    <property type="term" value="F:DNA binding"/>
    <property type="evidence" value="ECO:0007669"/>
    <property type="project" value="UniProtKB-KW"/>
</dbReference>
<dbReference type="GO" id="GO:0006355">
    <property type="term" value="P:regulation of DNA-templated transcription"/>
    <property type="evidence" value="ECO:0007669"/>
    <property type="project" value="InterPro"/>
</dbReference>
<evidence type="ECO:0000256" key="4">
    <source>
        <dbReference type="ARBA" id="ARBA00023242"/>
    </source>
</evidence>
<dbReference type="Proteomes" id="UP001237642">
    <property type="component" value="Unassembled WGS sequence"/>
</dbReference>
<gene>
    <name evidence="6" type="ORF">POM88_047821</name>
</gene>
<reference evidence="6" key="1">
    <citation type="submission" date="2023-02" db="EMBL/GenBank/DDBJ databases">
        <title>Genome of toxic invasive species Heracleum sosnowskyi carries increased number of genes despite the absence of recent whole-genome duplications.</title>
        <authorList>
            <person name="Schelkunov M."/>
            <person name="Shtratnikova V."/>
            <person name="Makarenko M."/>
            <person name="Klepikova A."/>
            <person name="Omelchenko D."/>
            <person name="Novikova G."/>
            <person name="Obukhova E."/>
            <person name="Bogdanov V."/>
            <person name="Penin A."/>
            <person name="Logacheva M."/>
        </authorList>
    </citation>
    <scope>NUCLEOTIDE SEQUENCE</scope>
    <source>
        <strain evidence="6">Hsosn_3</strain>
        <tissue evidence="6">Leaf</tissue>
    </source>
</reference>
<reference evidence="6" key="2">
    <citation type="submission" date="2023-05" db="EMBL/GenBank/DDBJ databases">
        <authorList>
            <person name="Schelkunov M.I."/>
        </authorList>
    </citation>
    <scope>NUCLEOTIDE SEQUENCE</scope>
    <source>
        <strain evidence="6">Hsosn_3</strain>
        <tissue evidence="6">Leaf</tissue>
    </source>
</reference>
<keyword evidence="2" id="KW-0238">DNA-binding</keyword>
<proteinExistence type="predicted"/>
<protein>
    <submittedName>
        <fullName evidence="6">NAC domain-containing protein</fullName>
    </submittedName>
</protein>
<dbReference type="InterPro" id="IPR036093">
    <property type="entry name" value="NAC_dom_sf"/>
</dbReference>
<keyword evidence="3" id="KW-0804">Transcription</keyword>
<comment type="caution">
    <text evidence="6">The sequence shown here is derived from an EMBL/GenBank/DDBJ whole genome shotgun (WGS) entry which is preliminary data.</text>
</comment>